<proteinExistence type="predicted"/>
<name>A0A8T0H2G1_CERPU</name>
<reference evidence="1" key="1">
    <citation type="submission" date="2020-06" db="EMBL/GenBank/DDBJ databases">
        <title>WGS assembly of Ceratodon purpureus strain R40.</title>
        <authorList>
            <person name="Carey S.B."/>
            <person name="Jenkins J."/>
            <person name="Shu S."/>
            <person name="Lovell J.T."/>
            <person name="Sreedasyam A."/>
            <person name="Maumus F."/>
            <person name="Tiley G.P."/>
            <person name="Fernandez-Pozo N."/>
            <person name="Barry K."/>
            <person name="Chen C."/>
            <person name="Wang M."/>
            <person name="Lipzen A."/>
            <person name="Daum C."/>
            <person name="Saski C.A."/>
            <person name="Payton A.C."/>
            <person name="Mcbreen J.C."/>
            <person name="Conrad R.E."/>
            <person name="Kollar L.M."/>
            <person name="Olsson S."/>
            <person name="Huttunen S."/>
            <person name="Landis J.B."/>
            <person name="Wickett N.J."/>
            <person name="Johnson M.G."/>
            <person name="Rensing S.A."/>
            <person name="Grimwood J."/>
            <person name="Schmutz J."/>
            <person name="Mcdaniel S.F."/>
        </authorList>
    </citation>
    <scope>NUCLEOTIDE SEQUENCE</scope>
    <source>
        <strain evidence="1">R40</strain>
    </source>
</reference>
<dbReference type="EMBL" id="CM026428">
    <property type="protein sequence ID" value="KAG0566066.1"/>
    <property type="molecule type" value="Genomic_DNA"/>
</dbReference>
<dbReference type="AlphaFoldDB" id="A0A8T0H2G1"/>
<accession>A0A8T0H2G1</accession>
<comment type="caution">
    <text evidence="1">The sequence shown here is derived from an EMBL/GenBank/DDBJ whole genome shotgun (WGS) entry which is preliminary data.</text>
</comment>
<protein>
    <submittedName>
        <fullName evidence="1">Uncharacterized protein</fullName>
    </submittedName>
</protein>
<gene>
    <name evidence="1" type="ORF">KC19_7G036000</name>
</gene>
<organism evidence="1 2">
    <name type="scientific">Ceratodon purpureus</name>
    <name type="common">Fire moss</name>
    <name type="synonym">Dicranum purpureum</name>
    <dbReference type="NCBI Taxonomy" id="3225"/>
    <lineage>
        <taxon>Eukaryota</taxon>
        <taxon>Viridiplantae</taxon>
        <taxon>Streptophyta</taxon>
        <taxon>Embryophyta</taxon>
        <taxon>Bryophyta</taxon>
        <taxon>Bryophytina</taxon>
        <taxon>Bryopsida</taxon>
        <taxon>Dicranidae</taxon>
        <taxon>Pseudoditrichales</taxon>
        <taxon>Ditrichaceae</taxon>
        <taxon>Ceratodon</taxon>
    </lineage>
</organism>
<keyword evidence="2" id="KW-1185">Reference proteome</keyword>
<sequence>MRTLSSKLAKVSLECSYALFTQLCTHCFVLNGCREQEWMLGFCRKSSFDPGSTTFLESIFHLNRPLPLNF</sequence>
<evidence type="ECO:0000313" key="1">
    <source>
        <dbReference type="EMBL" id="KAG0566066.1"/>
    </source>
</evidence>
<evidence type="ECO:0000313" key="2">
    <source>
        <dbReference type="Proteomes" id="UP000822688"/>
    </source>
</evidence>
<dbReference type="Proteomes" id="UP000822688">
    <property type="component" value="Chromosome 7"/>
</dbReference>